<keyword evidence="2" id="KW-1185">Reference proteome</keyword>
<dbReference type="Proteomes" id="UP001064489">
    <property type="component" value="Chromosome 7"/>
</dbReference>
<evidence type="ECO:0000313" key="2">
    <source>
        <dbReference type="Proteomes" id="UP001064489"/>
    </source>
</evidence>
<dbReference type="AlphaFoldDB" id="A0AAD5IMQ3"/>
<sequence>MADLIQKELEKFVKLEEVMIFFGDHRVAKLKDRRIDNDHKLAYQSRVGPVEWLKSLLSWPERCEESPSCFSELCERAH</sequence>
<dbReference type="EMBL" id="JAJSOW010000104">
    <property type="protein sequence ID" value="KAI9169416.1"/>
    <property type="molecule type" value="Genomic_DNA"/>
</dbReference>
<accession>A0AAD5IMQ3</accession>
<organism evidence="1 2">
    <name type="scientific">Acer negundo</name>
    <name type="common">Box elder</name>
    <dbReference type="NCBI Taxonomy" id="4023"/>
    <lineage>
        <taxon>Eukaryota</taxon>
        <taxon>Viridiplantae</taxon>
        <taxon>Streptophyta</taxon>
        <taxon>Embryophyta</taxon>
        <taxon>Tracheophyta</taxon>
        <taxon>Spermatophyta</taxon>
        <taxon>Magnoliopsida</taxon>
        <taxon>eudicotyledons</taxon>
        <taxon>Gunneridae</taxon>
        <taxon>Pentapetalae</taxon>
        <taxon>rosids</taxon>
        <taxon>malvids</taxon>
        <taxon>Sapindales</taxon>
        <taxon>Sapindaceae</taxon>
        <taxon>Hippocastanoideae</taxon>
        <taxon>Acereae</taxon>
        <taxon>Acer</taxon>
    </lineage>
</organism>
<gene>
    <name evidence="1" type="ORF">LWI28_012099</name>
</gene>
<reference evidence="1" key="1">
    <citation type="journal article" date="2022" name="Plant J.">
        <title>Strategies of tolerance reflected in two North American maple genomes.</title>
        <authorList>
            <person name="McEvoy S.L."/>
            <person name="Sezen U.U."/>
            <person name="Trouern-Trend A."/>
            <person name="McMahon S.M."/>
            <person name="Schaberg P.G."/>
            <person name="Yang J."/>
            <person name="Wegrzyn J.L."/>
            <person name="Swenson N.G."/>
        </authorList>
    </citation>
    <scope>NUCLEOTIDE SEQUENCE</scope>
    <source>
        <strain evidence="1">91603</strain>
    </source>
</reference>
<name>A0AAD5IMQ3_ACENE</name>
<comment type="caution">
    <text evidence="1">The sequence shown here is derived from an EMBL/GenBank/DDBJ whole genome shotgun (WGS) entry which is preliminary data.</text>
</comment>
<proteinExistence type="predicted"/>
<reference evidence="1" key="2">
    <citation type="submission" date="2023-02" db="EMBL/GenBank/DDBJ databases">
        <authorList>
            <person name="Swenson N.G."/>
            <person name="Wegrzyn J.L."/>
            <person name="Mcevoy S.L."/>
        </authorList>
    </citation>
    <scope>NUCLEOTIDE SEQUENCE</scope>
    <source>
        <strain evidence="1">91603</strain>
        <tissue evidence="1">Leaf</tissue>
    </source>
</reference>
<evidence type="ECO:0000313" key="1">
    <source>
        <dbReference type="EMBL" id="KAI9169416.1"/>
    </source>
</evidence>
<protein>
    <submittedName>
        <fullName evidence="1">Uncharacterized protein</fullName>
    </submittedName>
</protein>